<dbReference type="Pfam" id="PF13041">
    <property type="entry name" value="PPR_2"/>
    <property type="match status" value="2"/>
</dbReference>
<organism evidence="5 6">
    <name type="scientific">Dendrobium thyrsiflorum</name>
    <name type="common">Pinecone-like raceme dendrobium</name>
    <name type="synonym">Orchid</name>
    <dbReference type="NCBI Taxonomy" id="117978"/>
    <lineage>
        <taxon>Eukaryota</taxon>
        <taxon>Viridiplantae</taxon>
        <taxon>Streptophyta</taxon>
        <taxon>Embryophyta</taxon>
        <taxon>Tracheophyta</taxon>
        <taxon>Spermatophyta</taxon>
        <taxon>Magnoliopsida</taxon>
        <taxon>Liliopsida</taxon>
        <taxon>Asparagales</taxon>
        <taxon>Orchidaceae</taxon>
        <taxon>Epidendroideae</taxon>
        <taxon>Malaxideae</taxon>
        <taxon>Dendrobiinae</taxon>
        <taxon>Dendrobium</taxon>
    </lineage>
</organism>
<feature type="domain" description="DYW" evidence="4">
    <location>
        <begin position="485"/>
        <end position="579"/>
    </location>
</feature>
<evidence type="ECO:0000313" key="5">
    <source>
        <dbReference type="EMBL" id="KAL0921113.1"/>
    </source>
</evidence>
<dbReference type="Proteomes" id="UP001552299">
    <property type="component" value="Unassembled WGS sequence"/>
</dbReference>
<comment type="caution">
    <text evidence="5">The sequence shown here is derived from an EMBL/GenBank/DDBJ whole genome shotgun (WGS) entry which is preliminary data.</text>
</comment>
<dbReference type="InterPro" id="IPR002885">
    <property type="entry name" value="PPR_rpt"/>
</dbReference>
<evidence type="ECO:0000256" key="3">
    <source>
        <dbReference type="SAM" id="SignalP"/>
    </source>
</evidence>
<dbReference type="InterPro" id="IPR032867">
    <property type="entry name" value="DYW_dom"/>
</dbReference>
<dbReference type="PROSITE" id="PS51375">
    <property type="entry name" value="PPR"/>
    <property type="match status" value="3"/>
</dbReference>
<feature type="repeat" description="PPR" evidence="2">
    <location>
        <begin position="238"/>
        <end position="268"/>
    </location>
</feature>
<keyword evidence="1" id="KW-0677">Repeat</keyword>
<name>A0ABD0V933_DENTH</name>
<feature type="repeat" description="PPR" evidence="2">
    <location>
        <begin position="273"/>
        <end position="307"/>
    </location>
</feature>
<keyword evidence="3" id="KW-0732">Signal</keyword>
<gene>
    <name evidence="5" type="ORF">M5K25_008150</name>
</gene>
<keyword evidence="6" id="KW-1185">Reference proteome</keyword>
<proteinExistence type="predicted"/>
<dbReference type="FunFam" id="1.25.40.10:FF:000242">
    <property type="entry name" value="Pentatricopeptide repeat-containing protein"/>
    <property type="match status" value="1"/>
</dbReference>
<dbReference type="InterPro" id="IPR046960">
    <property type="entry name" value="PPR_At4g14850-like_plant"/>
</dbReference>
<reference evidence="5 6" key="1">
    <citation type="journal article" date="2024" name="Plant Biotechnol. J.">
        <title>Dendrobium thyrsiflorum genome and its molecular insights into genes involved in important horticultural traits.</title>
        <authorList>
            <person name="Chen B."/>
            <person name="Wang J.Y."/>
            <person name="Zheng P.J."/>
            <person name="Li K.L."/>
            <person name="Liang Y.M."/>
            <person name="Chen X.F."/>
            <person name="Zhang C."/>
            <person name="Zhao X."/>
            <person name="He X."/>
            <person name="Zhang G.Q."/>
            <person name="Liu Z.J."/>
            <person name="Xu Q."/>
        </authorList>
    </citation>
    <scope>NUCLEOTIDE SEQUENCE [LARGE SCALE GENOMIC DNA]</scope>
    <source>
        <strain evidence="5">GZMU011</strain>
    </source>
</reference>
<dbReference type="PANTHER" id="PTHR47926">
    <property type="entry name" value="PENTATRICOPEPTIDE REPEAT-CONTAINING PROTEIN"/>
    <property type="match status" value="1"/>
</dbReference>
<feature type="repeat" description="PPR" evidence="2">
    <location>
        <begin position="166"/>
        <end position="200"/>
    </location>
</feature>
<dbReference type="EMBL" id="JANQDX010000007">
    <property type="protein sequence ID" value="KAL0921113.1"/>
    <property type="molecule type" value="Genomic_DNA"/>
</dbReference>
<evidence type="ECO:0000256" key="1">
    <source>
        <dbReference type="ARBA" id="ARBA00022737"/>
    </source>
</evidence>
<dbReference type="Pfam" id="PF20431">
    <property type="entry name" value="E_motif"/>
    <property type="match status" value="1"/>
</dbReference>
<accession>A0ABD0V933</accession>
<evidence type="ECO:0000259" key="4">
    <source>
        <dbReference type="Pfam" id="PF14432"/>
    </source>
</evidence>
<dbReference type="PANTHER" id="PTHR47926:SF360">
    <property type="entry name" value="PENTATRICOPEPTIDE REPEAT-CONTAINING PROTEIN"/>
    <property type="match status" value="1"/>
</dbReference>
<dbReference type="NCBIfam" id="TIGR00756">
    <property type="entry name" value="PPR"/>
    <property type="match status" value="3"/>
</dbReference>
<dbReference type="InterPro" id="IPR046848">
    <property type="entry name" value="E_motif"/>
</dbReference>
<dbReference type="AlphaFoldDB" id="A0ABD0V933"/>
<dbReference type="Pfam" id="PF14432">
    <property type="entry name" value="DYW_deaminase"/>
    <property type="match status" value="1"/>
</dbReference>
<evidence type="ECO:0000313" key="6">
    <source>
        <dbReference type="Proteomes" id="UP001552299"/>
    </source>
</evidence>
<sequence>MLLALLLNRRLFAALTTPTCSTKCLTIVERFPPFCNAIIRAIIEKGSPTKAFLAFESLHSSGALRPDHRTIALLLKASSIYPHLSNVSELHVFIIKLGLQWQSSLSSSLFRLYLSRNLLKHALQLLDEIFVQDTDPFYGNLLITSFSRKEDVESSYMVFKKMPVRDKISWNSMITAAVRSSRPKEALSLYRRMIVAGVEPDCFSFSTVLSACARAGALCHGERIHRLMTEKEAGFESNPFLCSALIDMYSKCGRVDLARSIFDSVKRISDSNSISIWNSMITGLAIHGLGADALQTFDNMPKHAIFPDKVTFVGILTACSHSGMVDEARFYFNSMQRDFSIKPQLEHYGAMVDALARAGQLSDAYELIKEMPIEPDSAIWRALLGACRRHSRWDVAEMAMGEMRRCHSGDYVLLSNIYSSAKRWEKAEGVWRVMKERGVRKGKALSWVEMDGRVQQFKAGDRSHRNSDEIYRMLGELTRRAKAEGYVPVTEVTTKDVSEEEKEENLSSHSEKLAVAYCVMRNGAEGIHDIRVSKNLQTCWDCHGWMKAVCKVLGRVITVRDRIRFHRFENGDCSCRDYW</sequence>
<dbReference type="Gene3D" id="1.25.40.10">
    <property type="entry name" value="Tetratricopeptide repeat domain"/>
    <property type="match status" value="3"/>
</dbReference>
<evidence type="ECO:0000256" key="2">
    <source>
        <dbReference type="PROSITE-ProRule" id="PRU00708"/>
    </source>
</evidence>
<protein>
    <recommendedName>
        <fullName evidence="4">DYW domain-containing protein</fullName>
    </recommendedName>
</protein>
<dbReference type="InterPro" id="IPR011990">
    <property type="entry name" value="TPR-like_helical_dom_sf"/>
</dbReference>
<feature type="chain" id="PRO_5044813031" description="DYW domain-containing protein" evidence="3">
    <location>
        <begin position="17"/>
        <end position="579"/>
    </location>
</feature>
<feature type="signal peptide" evidence="3">
    <location>
        <begin position="1"/>
        <end position="16"/>
    </location>
</feature>
<dbReference type="Pfam" id="PF01535">
    <property type="entry name" value="PPR"/>
    <property type="match status" value="3"/>
</dbReference>